<dbReference type="OrthoDB" id="433924at2759"/>
<dbReference type="AlphaFoldDB" id="A0A0D0C4P1"/>
<evidence type="ECO:0000256" key="1">
    <source>
        <dbReference type="SAM" id="MobiDB-lite"/>
    </source>
</evidence>
<protein>
    <submittedName>
        <fullName evidence="2">Uncharacterized protein</fullName>
    </submittedName>
</protein>
<keyword evidence="3" id="KW-1185">Reference proteome</keyword>
<feature type="region of interest" description="Disordered" evidence="1">
    <location>
        <begin position="1"/>
        <end position="31"/>
    </location>
</feature>
<evidence type="ECO:0000313" key="2">
    <source>
        <dbReference type="EMBL" id="KIK57384.1"/>
    </source>
</evidence>
<organism evidence="2 3">
    <name type="scientific">Collybiopsis luxurians FD-317 M1</name>
    <dbReference type="NCBI Taxonomy" id="944289"/>
    <lineage>
        <taxon>Eukaryota</taxon>
        <taxon>Fungi</taxon>
        <taxon>Dikarya</taxon>
        <taxon>Basidiomycota</taxon>
        <taxon>Agaricomycotina</taxon>
        <taxon>Agaricomycetes</taxon>
        <taxon>Agaricomycetidae</taxon>
        <taxon>Agaricales</taxon>
        <taxon>Marasmiineae</taxon>
        <taxon>Omphalotaceae</taxon>
        <taxon>Collybiopsis</taxon>
        <taxon>Collybiopsis luxurians</taxon>
    </lineage>
</organism>
<proteinExistence type="predicted"/>
<dbReference type="Proteomes" id="UP000053593">
    <property type="component" value="Unassembled WGS sequence"/>
</dbReference>
<dbReference type="EMBL" id="KN834791">
    <property type="protein sequence ID" value="KIK57384.1"/>
    <property type="molecule type" value="Genomic_DNA"/>
</dbReference>
<reference evidence="2 3" key="1">
    <citation type="submission" date="2014-04" db="EMBL/GenBank/DDBJ databases">
        <title>Evolutionary Origins and Diversification of the Mycorrhizal Mutualists.</title>
        <authorList>
            <consortium name="DOE Joint Genome Institute"/>
            <consortium name="Mycorrhizal Genomics Consortium"/>
            <person name="Kohler A."/>
            <person name="Kuo A."/>
            <person name="Nagy L.G."/>
            <person name="Floudas D."/>
            <person name="Copeland A."/>
            <person name="Barry K.W."/>
            <person name="Cichocki N."/>
            <person name="Veneault-Fourrey C."/>
            <person name="LaButti K."/>
            <person name="Lindquist E.A."/>
            <person name="Lipzen A."/>
            <person name="Lundell T."/>
            <person name="Morin E."/>
            <person name="Murat C."/>
            <person name="Riley R."/>
            <person name="Ohm R."/>
            <person name="Sun H."/>
            <person name="Tunlid A."/>
            <person name="Henrissat B."/>
            <person name="Grigoriev I.V."/>
            <person name="Hibbett D.S."/>
            <person name="Martin F."/>
        </authorList>
    </citation>
    <scope>NUCLEOTIDE SEQUENCE [LARGE SCALE GENOMIC DNA]</scope>
    <source>
        <strain evidence="2 3">FD-317 M1</strain>
    </source>
</reference>
<gene>
    <name evidence="2" type="ORF">GYMLUDRAFT_756785</name>
</gene>
<sequence>MKPRTESPLISSPTVPSIPKQSRPKPSKDRALWTGEIIFQAPRTPESKLSQTICWEGILMPSDSLSFSSFSSQRHHLHHQHPHHRQDALSQGSMPLKVAMSYSDNKLSLGSFYSVTMMNDILVACHPVQEWGWLGSEREEEMDGLRRVAEFMVVRKLVVFVPIIIEGNRVGLILVYPSTLTHDLLPLSPPSNEMFLNLALYTWALGADDRAREKTRKHFIDRLDFAKDRRDPKLPVGMYEPYGEPGIKPMEGSSLSSSSSFSALSLQTVANRNMTKHAVRMLELPELVHSFLASPGDRSFALWPPADSDAFTMSTGRVPAIEMGMLVSLLREYPFANDRGVVGGTYDSSLRVVFVHVNAFGPGLGSRLGMGQKGKEGKGTGNVREMPNLAMYRAANDVRFFVYGSSDVVNPRFGNLVEEIWHIGGIVTFTPSALLSFPLEVFQRIDQLEEHEFWVCYISPVVIGMVVSIAYSDRQDFLRRRIACTAFEHTPEHHHAQTRYAPMKVDGDDGGFGGRGGFSPCTCQGQFEYEWLLRAIEEEWVSIVGAPPFPASDLQPGGNGTVIHKKIVRDTKPRRTEEWYKYSDELLSSSSTSDSTFAMPPAVHDQFPPPPFSSETQYKDRFDEWMSEMFDNDFRSRGETLEHCLQEFERVCGRLPREEWEETVRKEVVSQMDRFQLVRGFREGLRRFVVATGEGDGNVNSNFEWITADSFRFNDDMDRMGPFLGSV</sequence>
<dbReference type="HOGENOM" id="CLU_380844_0_0_1"/>
<name>A0A0D0C4P1_9AGAR</name>
<accession>A0A0D0C4P1</accession>
<evidence type="ECO:0000313" key="3">
    <source>
        <dbReference type="Proteomes" id="UP000053593"/>
    </source>
</evidence>